<keyword evidence="6" id="KW-0347">Helicase</keyword>
<comment type="subcellular location">
    <subcellularLocation>
        <location evidence="1">Nucleus</location>
    </subcellularLocation>
</comment>
<evidence type="ECO:0000256" key="8">
    <source>
        <dbReference type="ARBA" id="ARBA00023125"/>
    </source>
</evidence>
<keyword evidence="7" id="KW-0067">ATP-binding</keyword>
<evidence type="ECO:0000256" key="10">
    <source>
        <dbReference type="ARBA" id="ARBA00023235"/>
    </source>
</evidence>
<dbReference type="InterPro" id="IPR050615">
    <property type="entry name" value="ATP-dep_DNA_Helicase"/>
</dbReference>
<dbReference type="InterPro" id="IPR001650">
    <property type="entry name" value="Helicase_C-like"/>
</dbReference>
<reference evidence="18 19" key="1">
    <citation type="journal article" date="2023" name="G3 (Bethesda)">
        <title>A chromosome-level genome assembly of Zasmidium syzygii isolated from banana leaves.</title>
        <authorList>
            <person name="van Westerhoven A.C."/>
            <person name="Mehrabi R."/>
            <person name="Talebi R."/>
            <person name="Steentjes M.B.F."/>
            <person name="Corcolon B."/>
            <person name="Chong P.A."/>
            <person name="Kema G.H.J."/>
            <person name="Seidl M.F."/>
        </authorList>
    </citation>
    <scope>NUCLEOTIDE SEQUENCE [LARGE SCALE GENOMIC DNA]</scope>
    <source>
        <strain evidence="18 19">P124</strain>
    </source>
</reference>
<evidence type="ECO:0000256" key="14">
    <source>
        <dbReference type="ARBA" id="ARBA00048988"/>
    </source>
</evidence>
<feature type="compositionally biased region" description="Acidic residues" evidence="15">
    <location>
        <begin position="31"/>
        <end position="42"/>
    </location>
</feature>
<evidence type="ECO:0000313" key="18">
    <source>
        <dbReference type="EMBL" id="KAK4501780.1"/>
    </source>
</evidence>
<feature type="domain" description="Helicase C-terminal" evidence="17">
    <location>
        <begin position="583"/>
        <end position="737"/>
    </location>
</feature>
<feature type="region of interest" description="Disordered" evidence="15">
    <location>
        <begin position="1"/>
        <end position="54"/>
    </location>
</feature>
<evidence type="ECO:0000256" key="15">
    <source>
        <dbReference type="SAM" id="MobiDB-lite"/>
    </source>
</evidence>
<dbReference type="Pfam" id="PF13625">
    <property type="entry name" value="Helicase_C_3"/>
    <property type="match status" value="1"/>
</dbReference>
<evidence type="ECO:0000256" key="6">
    <source>
        <dbReference type="ARBA" id="ARBA00022806"/>
    </source>
</evidence>
<comment type="catalytic activity">
    <reaction evidence="12">
        <text>Couples ATP hydrolysis with the unwinding of duplex DNA by translocating in the 3'-5' direction.</text>
        <dbReference type="EC" id="5.6.2.4"/>
    </reaction>
</comment>
<evidence type="ECO:0000313" key="19">
    <source>
        <dbReference type="Proteomes" id="UP001305779"/>
    </source>
</evidence>
<dbReference type="InterPro" id="IPR006935">
    <property type="entry name" value="Helicase/UvrB_N"/>
</dbReference>
<gene>
    <name evidence="18" type="ORF">PRZ48_007589</name>
</gene>
<evidence type="ECO:0000256" key="2">
    <source>
        <dbReference type="ARBA" id="ARBA00006637"/>
    </source>
</evidence>
<comment type="similarity">
    <text evidence="2">Belongs to the helicase family. RAD25/XPB subfamily.</text>
</comment>
<accession>A0ABR0EKU0</accession>
<feature type="region of interest" description="Disordered" evidence="15">
    <location>
        <begin position="256"/>
        <end position="285"/>
    </location>
</feature>
<evidence type="ECO:0000256" key="9">
    <source>
        <dbReference type="ARBA" id="ARBA00023204"/>
    </source>
</evidence>
<evidence type="ECO:0000256" key="7">
    <source>
        <dbReference type="ARBA" id="ARBA00022840"/>
    </source>
</evidence>
<comment type="caution">
    <text evidence="18">The sequence shown here is derived from an EMBL/GenBank/DDBJ whole genome shotgun (WGS) entry which is preliminary data.</text>
</comment>
<dbReference type="PANTHER" id="PTHR11274:SF0">
    <property type="entry name" value="GENERAL TRANSCRIPTION AND DNA REPAIR FACTOR IIH HELICASE SUBUNIT XPB"/>
    <property type="match status" value="1"/>
</dbReference>
<dbReference type="InterPro" id="IPR032438">
    <property type="entry name" value="ERCC3_RAD25_C"/>
</dbReference>
<keyword evidence="3" id="KW-0547">Nucleotide-binding</keyword>
<dbReference type="CDD" id="cd18789">
    <property type="entry name" value="SF2_C_XPB"/>
    <property type="match status" value="1"/>
</dbReference>
<keyword evidence="11" id="KW-0539">Nucleus</keyword>
<dbReference type="InterPro" id="IPR001161">
    <property type="entry name" value="XPB/Ssl2"/>
</dbReference>
<evidence type="ECO:0000256" key="11">
    <source>
        <dbReference type="ARBA" id="ARBA00023242"/>
    </source>
</evidence>
<evidence type="ECO:0000256" key="4">
    <source>
        <dbReference type="ARBA" id="ARBA00022763"/>
    </source>
</evidence>
<evidence type="ECO:0000259" key="17">
    <source>
        <dbReference type="PROSITE" id="PS51194"/>
    </source>
</evidence>
<evidence type="ECO:0000256" key="3">
    <source>
        <dbReference type="ARBA" id="ARBA00022741"/>
    </source>
</evidence>
<keyword evidence="8" id="KW-0238">DNA-binding</keyword>
<dbReference type="InterPro" id="IPR032830">
    <property type="entry name" value="XPB/Ssl2_N"/>
</dbReference>
<dbReference type="CDD" id="cd18029">
    <property type="entry name" value="DEXHc_XPB"/>
    <property type="match status" value="1"/>
</dbReference>
<proteinExistence type="inferred from homology"/>
<dbReference type="EC" id="5.6.2.4" evidence="13"/>
<dbReference type="Pfam" id="PF04851">
    <property type="entry name" value="ResIII"/>
    <property type="match status" value="1"/>
</dbReference>
<dbReference type="EMBL" id="JAXOVC010000005">
    <property type="protein sequence ID" value="KAK4501780.1"/>
    <property type="molecule type" value="Genomic_DNA"/>
</dbReference>
<dbReference type="PROSITE" id="PS51192">
    <property type="entry name" value="HELICASE_ATP_BIND_1"/>
    <property type="match status" value="1"/>
</dbReference>
<dbReference type="Gene3D" id="3.40.50.300">
    <property type="entry name" value="P-loop containing nucleotide triphosphate hydrolases"/>
    <property type="match status" value="2"/>
</dbReference>
<sequence>MPPKRKGTGPAVGRPSKRVASGVSTPKSMVSDDDYSEGDEESSGMMSEKEAPTKYDSVVKKYQPSTYQKPQNAGSHGDAASHLFKPKRDFFNEPLKPDHHLRPLWISPHNGKVVLETFAQGFKQAQNFLINIGEPQSRTTNMHEYTISPNSLFAAISVGLTEQDIIRDLELFSKTKVPQNIIDFVREVSQSFGKIRLVLKHNRYFIESQDTAVLQRLLRDPVISSCRVQDSEELRTEKAAQKGGLIIPGTKDAAGVREAVAQAQQAQKREGDDDESDDEFGGKEAEKDMTDFLREEEDDDEVDQVHSFEIDGENIQLIQEHCSTKLGLPLTEEYDFRADDANANLDIDLRPNVQIRYYQEHALSKMFGNGRARSGIIVLPCGAGKTLVGITAACTVKKSAIVLCTSAMSAVQWKEEFKKWSNINPEDIAIFTSGEKEKLNQKAGVIICTYSMVTQNTRRAHDSKQVMDFITSREWGLMVLDEVHVVPAEMFRRVTNRIKTHSKLGLTATLLREDDKIKDLNFLIGPKLYEANWLQLSEEGHIARVQCAEVWCPMTTEFYSEYLQAKTTNKRSLLSTMNPRKYQACQFLIDYHEKRGDKVIVFSDNVYALEKYARGMTKPFIYGDTSQREREIVLQNFQQNDAVSTIFLSKIGDTSLDLPEATCLIQISSHYGSRRQEAQRLGRILRAKRRNDEGFNAFFYSLVSKDTNEMYYSSKRQAFLVDQGYAFKVITHLKGMENMKNLAYSTQQDRMDLLQDVLLQSETAGDVEDIKDDLFSDRNVSRQKKKGGVRRQAGTLSSLAGGEDMAYMEYARGSNANKALAKPRDSFFKKEDRLKERKKKAAQALLN</sequence>
<dbReference type="Proteomes" id="UP001305779">
    <property type="component" value="Unassembled WGS sequence"/>
</dbReference>
<dbReference type="NCBIfam" id="TIGR00603">
    <property type="entry name" value="rad25"/>
    <property type="match status" value="1"/>
</dbReference>
<organism evidence="18 19">
    <name type="scientific">Zasmidium cellare</name>
    <name type="common">Wine cellar mold</name>
    <name type="synonym">Racodium cellare</name>
    <dbReference type="NCBI Taxonomy" id="395010"/>
    <lineage>
        <taxon>Eukaryota</taxon>
        <taxon>Fungi</taxon>
        <taxon>Dikarya</taxon>
        <taxon>Ascomycota</taxon>
        <taxon>Pezizomycotina</taxon>
        <taxon>Dothideomycetes</taxon>
        <taxon>Dothideomycetidae</taxon>
        <taxon>Mycosphaerellales</taxon>
        <taxon>Mycosphaerellaceae</taxon>
        <taxon>Zasmidium</taxon>
    </lineage>
</organism>
<keyword evidence="4" id="KW-0227">DNA damage</keyword>
<dbReference type="PANTHER" id="PTHR11274">
    <property type="entry name" value="RAD25/XP-B DNA REPAIR HELICASE"/>
    <property type="match status" value="1"/>
</dbReference>
<keyword evidence="19" id="KW-1185">Reference proteome</keyword>
<comment type="catalytic activity">
    <reaction evidence="14">
        <text>ATP + H2O = ADP + phosphate + H(+)</text>
        <dbReference type="Rhea" id="RHEA:13065"/>
        <dbReference type="ChEBI" id="CHEBI:15377"/>
        <dbReference type="ChEBI" id="CHEBI:15378"/>
        <dbReference type="ChEBI" id="CHEBI:30616"/>
        <dbReference type="ChEBI" id="CHEBI:43474"/>
        <dbReference type="ChEBI" id="CHEBI:456216"/>
        <dbReference type="EC" id="5.6.2.4"/>
    </reaction>
</comment>
<dbReference type="PROSITE" id="PS51194">
    <property type="entry name" value="HELICASE_CTER"/>
    <property type="match status" value="1"/>
</dbReference>
<evidence type="ECO:0000256" key="1">
    <source>
        <dbReference type="ARBA" id="ARBA00004123"/>
    </source>
</evidence>
<keyword evidence="9" id="KW-0234">DNA repair</keyword>
<dbReference type="PRINTS" id="PR00851">
    <property type="entry name" value="XRODRMPGMNTB"/>
</dbReference>
<feature type="domain" description="Helicase ATP-binding" evidence="16">
    <location>
        <begin position="366"/>
        <end position="528"/>
    </location>
</feature>
<dbReference type="SMART" id="SM00490">
    <property type="entry name" value="HELICc"/>
    <property type="match status" value="1"/>
</dbReference>
<evidence type="ECO:0000256" key="12">
    <source>
        <dbReference type="ARBA" id="ARBA00034617"/>
    </source>
</evidence>
<evidence type="ECO:0000256" key="13">
    <source>
        <dbReference type="ARBA" id="ARBA00034808"/>
    </source>
</evidence>
<dbReference type="InterPro" id="IPR027417">
    <property type="entry name" value="P-loop_NTPase"/>
</dbReference>
<dbReference type="SMART" id="SM00487">
    <property type="entry name" value="DEXDc"/>
    <property type="match status" value="1"/>
</dbReference>
<protein>
    <recommendedName>
        <fullName evidence="13">DNA 3'-5' helicase</fullName>
        <ecNumber evidence="13">5.6.2.4</ecNumber>
    </recommendedName>
</protein>
<keyword evidence="5" id="KW-0378">Hydrolase</keyword>
<evidence type="ECO:0000256" key="5">
    <source>
        <dbReference type="ARBA" id="ARBA00022801"/>
    </source>
</evidence>
<name>A0ABR0EKU0_ZASCE</name>
<dbReference type="SUPFAM" id="SSF52540">
    <property type="entry name" value="P-loop containing nucleoside triphosphate hydrolases"/>
    <property type="match status" value="2"/>
</dbReference>
<evidence type="ECO:0000259" key="16">
    <source>
        <dbReference type="PROSITE" id="PS51192"/>
    </source>
</evidence>
<dbReference type="InterPro" id="IPR014001">
    <property type="entry name" value="Helicase_ATP-bd"/>
</dbReference>
<dbReference type="Pfam" id="PF16203">
    <property type="entry name" value="ERCC3_RAD25_C"/>
    <property type="match status" value="1"/>
</dbReference>
<keyword evidence="10" id="KW-0413">Isomerase</keyword>